<gene>
    <name evidence="7" type="ORF">D3273_02850</name>
</gene>
<keyword evidence="4 6" id="KW-1133">Transmembrane helix</keyword>
<dbReference type="Proteomes" id="UP000290759">
    <property type="component" value="Unassembled WGS sequence"/>
</dbReference>
<comment type="caution">
    <text evidence="7">The sequence shown here is derived from an EMBL/GenBank/DDBJ whole genome shotgun (WGS) entry which is preliminary data.</text>
</comment>
<dbReference type="RefSeq" id="WP_129223315.1">
    <property type="nucleotide sequence ID" value="NZ_QYBB01000002.1"/>
</dbReference>
<feature type="transmembrane region" description="Helical" evidence="6">
    <location>
        <begin position="214"/>
        <end position="238"/>
    </location>
</feature>
<protein>
    <submittedName>
        <fullName evidence="7">AI-2E family transporter</fullName>
    </submittedName>
</protein>
<reference evidence="7 8" key="2">
    <citation type="submission" date="2019-02" db="EMBL/GenBank/DDBJ databases">
        <title>'Lichenibacterium ramalinii' gen. nov. sp. nov., 'Lichenibacterium minor' gen. nov. sp. nov.</title>
        <authorList>
            <person name="Pankratov T."/>
        </authorList>
    </citation>
    <scope>NUCLEOTIDE SEQUENCE [LARGE SCALE GENOMIC DNA]</scope>
    <source>
        <strain evidence="7 8">RmlP026</strain>
    </source>
</reference>
<feature type="transmembrane region" description="Helical" evidence="6">
    <location>
        <begin position="245"/>
        <end position="272"/>
    </location>
</feature>
<feature type="transmembrane region" description="Helical" evidence="6">
    <location>
        <begin position="78"/>
        <end position="99"/>
    </location>
</feature>
<dbReference type="EMBL" id="QYBB01000002">
    <property type="protein sequence ID" value="RYC33431.1"/>
    <property type="molecule type" value="Genomic_DNA"/>
</dbReference>
<dbReference type="Pfam" id="PF01594">
    <property type="entry name" value="AI-2E_transport"/>
    <property type="match status" value="1"/>
</dbReference>
<proteinExistence type="inferred from homology"/>
<dbReference type="PANTHER" id="PTHR21716:SF62">
    <property type="entry name" value="TRANSPORT PROTEIN YDBI-RELATED"/>
    <property type="match status" value="1"/>
</dbReference>
<evidence type="ECO:0000256" key="6">
    <source>
        <dbReference type="SAM" id="Phobius"/>
    </source>
</evidence>
<comment type="similarity">
    <text evidence="2">Belongs to the autoinducer-2 exporter (AI-2E) (TC 2.A.86) family.</text>
</comment>
<evidence type="ECO:0000256" key="4">
    <source>
        <dbReference type="ARBA" id="ARBA00022989"/>
    </source>
</evidence>
<feature type="transmembrane region" description="Helical" evidence="6">
    <location>
        <begin position="278"/>
        <end position="301"/>
    </location>
</feature>
<name>A0A4Q2UDP6_9HYPH</name>
<dbReference type="OrthoDB" id="5761230at2"/>
<dbReference type="AlphaFoldDB" id="A0A4Q2UDP6"/>
<organism evidence="7 8">
    <name type="scientific">Lichenibacterium minor</name>
    <dbReference type="NCBI Taxonomy" id="2316528"/>
    <lineage>
        <taxon>Bacteria</taxon>
        <taxon>Pseudomonadati</taxon>
        <taxon>Pseudomonadota</taxon>
        <taxon>Alphaproteobacteria</taxon>
        <taxon>Hyphomicrobiales</taxon>
        <taxon>Lichenihabitantaceae</taxon>
        <taxon>Lichenibacterium</taxon>
    </lineage>
</organism>
<dbReference type="InterPro" id="IPR002549">
    <property type="entry name" value="AI-2E-like"/>
</dbReference>
<keyword evidence="8" id="KW-1185">Reference proteome</keyword>
<feature type="transmembrane region" description="Helical" evidence="6">
    <location>
        <begin position="29"/>
        <end position="58"/>
    </location>
</feature>
<evidence type="ECO:0000256" key="5">
    <source>
        <dbReference type="ARBA" id="ARBA00023136"/>
    </source>
</evidence>
<evidence type="ECO:0000313" key="8">
    <source>
        <dbReference type="Proteomes" id="UP000290759"/>
    </source>
</evidence>
<feature type="transmembrane region" description="Helical" evidence="6">
    <location>
        <begin position="162"/>
        <end position="180"/>
    </location>
</feature>
<keyword evidence="3 6" id="KW-0812">Transmembrane</keyword>
<keyword evidence="5 6" id="KW-0472">Membrane</keyword>
<accession>A0A4Q2UDP6</accession>
<feature type="transmembrane region" description="Helical" evidence="6">
    <location>
        <begin position="308"/>
        <end position="332"/>
    </location>
</feature>
<dbReference type="GO" id="GO:0055085">
    <property type="term" value="P:transmembrane transport"/>
    <property type="evidence" value="ECO:0007669"/>
    <property type="project" value="TreeGrafter"/>
</dbReference>
<evidence type="ECO:0000256" key="2">
    <source>
        <dbReference type="ARBA" id="ARBA00009773"/>
    </source>
</evidence>
<comment type="subcellular location">
    <subcellularLocation>
        <location evidence="1">Membrane</location>
        <topology evidence="1">Multi-pass membrane protein</topology>
    </subcellularLocation>
</comment>
<evidence type="ECO:0000256" key="1">
    <source>
        <dbReference type="ARBA" id="ARBA00004141"/>
    </source>
</evidence>
<sequence>MTVPVAPPGSADLDWQRRRALAAERTARILAWAFGTVVAVGVCWALSDIVLVVFAAALLGCLLRGGAEALARRVGGPVGLWLALIVLALLAFLGFEIFVRGPVIAGQLTDIWGQLRGQASELWQRYGQAEWVKPVLGRAKDYFQDGTHNIAGMAAGFGTSTLGGLGTLLVMVVTAIFFAIDPELYVSGTAKLMPKDWRAHTRDTMGAMAHVLRWWFIGQFLDMVAVGVLTGIGLFFIGVKLAFTLALIAALFNFVPYIGALAGAVPAVLIALGQGPQTAIYTAILFLVVQTLEGNLIAPLIQKRTVELAPVLTILSQTVLGSLFGPLGLILATPVTAAGVELVKKVWVEEVLDDEA</sequence>
<evidence type="ECO:0000313" key="7">
    <source>
        <dbReference type="EMBL" id="RYC33431.1"/>
    </source>
</evidence>
<dbReference type="PANTHER" id="PTHR21716">
    <property type="entry name" value="TRANSMEMBRANE PROTEIN"/>
    <property type="match status" value="1"/>
</dbReference>
<dbReference type="GO" id="GO:0016020">
    <property type="term" value="C:membrane"/>
    <property type="evidence" value="ECO:0007669"/>
    <property type="project" value="UniProtKB-SubCell"/>
</dbReference>
<reference evidence="7 8" key="1">
    <citation type="submission" date="2018-12" db="EMBL/GenBank/DDBJ databases">
        <authorList>
            <person name="Grouzdev D.S."/>
            <person name="Krutkina M.S."/>
        </authorList>
    </citation>
    <scope>NUCLEOTIDE SEQUENCE [LARGE SCALE GENOMIC DNA]</scope>
    <source>
        <strain evidence="7 8">RmlP026</strain>
    </source>
</reference>
<evidence type="ECO:0000256" key="3">
    <source>
        <dbReference type="ARBA" id="ARBA00022692"/>
    </source>
</evidence>